<dbReference type="NCBIfam" id="TIGR01245">
    <property type="entry name" value="trpD"/>
    <property type="match status" value="1"/>
</dbReference>
<feature type="binding site" evidence="5">
    <location>
        <begin position="90"/>
        <end position="93"/>
    </location>
    <ligand>
        <name>5-phospho-alpha-D-ribose 1-diphosphate</name>
        <dbReference type="ChEBI" id="CHEBI:58017"/>
    </ligand>
</feature>
<evidence type="ECO:0000259" key="7">
    <source>
        <dbReference type="Pfam" id="PF02885"/>
    </source>
</evidence>
<feature type="domain" description="Glycosyl transferase family 3 N-terminal" evidence="7">
    <location>
        <begin position="6"/>
        <end position="63"/>
    </location>
</feature>
<dbReference type="SUPFAM" id="SSF52418">
    <property type="entry name" value="Nucleoside phosphorylase/phosphoribosyltransferase catalytic domain"/>
    <property type="match status" value="1"/>
</dbReference>
<feature type="binding site" evidence="5">
    <location>
        <position position="92"/>
    </location>
    <ligand>
        <name>Mg(2+)</name>
        <dbReference type="ChEBI" id="CHEBI:18420"/>
        <label>1</label>
    </ligand>
</feature>
<dbReference type="Pfam" id="PF00591">
    <property type="entry name" value="Glycos_transf_3"/>
    <property type="match status" value="1"/>
</dbReference>
<evidence type="ECO:0000256" key="5">
    <source>
        <dbReference type="HAMAP-Rule" id="MF_00211"/>
    </source>
</evidence>
<sequence>MDWPTVLTELTAQRDLSAAQATWAMSEIMNDAATPSQIAAFGVALKMKGPSPVEVRALADVMLGLTAPVPFTGRAVDIVGTGGDRSHSVNISTMSSIVVAAAGAKVVKHGNRAASSKSGGADCLEALGVAIGLGADGVAATVEELGIGFCLASVFHSGLRFAGATRKEIGIPTVFNVLGPLTNPARPSAGLVGCAFADLAPTVAQAFADRGDDVLVVRGDDGLDELTTAATSTVWRVHAGGVRTETVDPTTLGLPRVTLADLRGGDAQVNAQVARDVLAGKAGPVRDAVLLNSAGALAVFDGVADDESVSDAIAARLPRAAAAIDCGAAADLLARWVARSQELAAG</sequence>
<comment type="cofactor">
    <cofactor evidence="5">
        <name>Mg(2+)</name>
        <dbReference type="ChEBI" id="CHEBI:18420"/>
    </cofactor>
    <text evidence="5">Binds 2 magnesium ions per monomer.</text>
</comment>
<evidence type="ECO:0000256" key="3">
    <source>
        <dbReference type="ARBA" id="ARBA00022822"/>
    </source>
</evidence>
<feature type="binding site" evidence="5">
    <location>
        <position position="166"/>
    </location>
    <ligand>
        <name>anthranilate</name>
        <dbReference type="ChEBI" id="CHEBI:16567"/>
        <label>2</label>
    </ligand>
</feature>
<evidence type="ECO:0000256" key="2">
    <source>
        <dbReference type="ARBA" id="ARBA00022679"/>
    </source>
</evidence>
<comment type="pathway">
    <text evidence="5">Amino-acid biosynthesis; L-tryptophan biosynthesis; L-tryptophan from chorismate: step 2/5.</text>
</comment>
<feature type="binding site" evidence="5">
    <location>
        <position position="80"/>
    </location>
    <ligand>
        <name>5-phospho-alpha-D-ribose 1-diphosphate</name>
        <dbReference type="ChEBI" id="CHEBI:58017"/>
    </ligand>
</feature>
<organism evidence="8 9">
    <name type="scientific">Tsukamurella soli</name>
    <dbReference type="NCBI Taxonomy" id="644556"/>
    <lineage>
        <taxon>Bacteria</taxon>
        <taxon>Bacillati</taxon>
        <taxon>Actinomycetota</taxon>
        <taxon>Actinomycetes</taxon>
        <taxon>Mycobacteriales</taxon>
        <taxon>Tsukamurellaceae</taxon>
        <taxon>Tsukamurella</taxon>
    </lineage>
</organism>
<evidence type="ECO:0000256" key="1">
    <source>
        <dbReference type="ARBA" id="ARBA00022676"/>
    </source>
</evidence>
<feature type="binding site" evidence="5">
    <location>
        <position position="224"/>
    </location>
    <ligand>
        <name>Mg(2+)</name>
        <dbReference type="ChEBI" id="CHEBI:18420"/>
        <label>2</label>
    </ligand>
</feature>
<feature type="binding site" evidence="5">
    <location>
        <position position="120"/>
    </location>
    <ligand>
        <name>5-phospho-alpha-D-ribose 1-diphosphate</name>
        <dbReference type="ChEBI" id="CHEBI:58017"/>
    </ligand>
</feature>
<proteinExistence type="inferred from homology"/>
<dbReference type="RefSeq" id="WP_344992877.1">
    <property type="nucleotide sequence ID" value="NZ_BAABFR010000015.1"/>
</dbReference>
<keyword evidence="9" id="KW-1185">Reference proteome</keyword>
<dbReference type="HAMAP" id="MF_00211">
    <property type="entry name" value="TrpD"/>
    <property type="match status" value="1"/>
</dbReference>
<evidence type="ECO:0000313" key="9">
    <source>
        <dbReference type="Proteomes" id="UP001500635"/>
    </source>
</evidence>
<evidence type="ECO:0000259" key="6">
    <source>
        <dbReference type="Pfam" id="PF00591"/>
    </source>
</evidence>
<dbReference type="GO" id="GO:0016757">
    <property type="term" value="F:glycosyltransferase activity"/>
    <property type="evidence" value="ECO:0007669"/>
    <property type="project" value="UniProtKB-KW"/>
</dbReference>
<dbReference type="InterPro" id="IPR036320">
    <property type="entry name" value="Glycosyl_Trfase_fam3_N_dom_sf"/>
</dbReference>
<dbReference type="PANTHER" id="PTHR43285:SF2">
    <property type="entry name" value="ANTHRANILATE PHOSPHORIBOSYLTRANSFERASE"/>
    <property type="match status" value="1"/>
</dbReference>
<keyword evidence="1 5" id="KW-0328">Glycosyltransferase</keyword>
<dbReference type="Proteomes" id="UP001500635">
    <property type="component" value="Unassembled WGS sequence"/>
</dbReference>
<evidence type="ECO:0000256" key="4">
    <source>
        <dbReference type="ARBA" id="ARBA00023141"/>
    </source>
</evidence>
<feature type="binding site" evidence="5">
    <location>
        <position position="80"/>
    </location>
    <ligand>
        <name>anthranilate</name>
        <dbReference type="ChEBI" id="CHEBI:16567"/>
        <label>1</label>
    </ligand>
</feature>
<feature type="binding site" evidence="5">
    <location>
        <position position="111"/>
    </location>
    <ligand>
        <name>anthranilate</name>
        <dbReference type="ChEBI" id="CHEBI:16567"/>
        <label>1</label>
    </ligand>
</feature>
<feature type="binding site" evidence="5">
    <location>
        <position position="225"/>
    </location>
    <ligand>
        <name>Mg(2+)</name>
        <dbReference type="ChEBI" id="CHEBI:18420"/>
        <label>2</label>
    </ligand>
</feature>
<dbReference type="EMBL" id="BAABFR010000015">
    <property type="protein sequence ID" value="GAA4388423.1"/>
    <property type="molecule type" value="Genomic_DNA"/>
</dbReference>
<accession>A0ABP8JC74</accession>
<dbReference type="InterPro" id="IPR000312">
    <property type="entry name" value="Glycosyl_Trfase_fam3"/>
</dbReference>
<feature type="binding site" evidence="5">
    <location>
        <position position="225"/>
    </location>
    <ligand>
        <name>Mg(2+)</name>
        <dbReference type="ChEBI" id="CHEBI:18420"/>
        <label>1</label>
    </ligand>
</feature>
<dbReference type="Gene3D" id="3.40.1030.10">
    <property type="entry name" value="Nucleoside phosphorylase/phosphoribosyltransferase catalytic domain"/>
    <property type="match status" value="1"/>
</dbReference>
<feature type="binding site" evidence="5">
    <location>
        <position position="88"/>
    </location>
    <ligand>
        <name>5-phospho-alpha-D-ribose 1-diphosphate</name>
        <dbReference type="ChEBI" id="CHEBI:58017"/>
    </ligand>
</feature>
<dbReference type="SUPFAM" id="SSF47648">
    <property type="entry name" value="Nucleoside phosphorylase/phosphoribosyltransferase N-terminal domain"/>
    <property type="match status" value="1"/>
</dbReference>
<keyword evidence="5" id="KW-0460">Magnesium</keyword>
<dbReference type="Gene3D" id="1.20.970.10">
    <property type="entry name" value="Transferase, Pyrimidine Nucleoside Phosphorylase, Chain C"/>
    <property type="match status" value="1"/>
</dbReference>
<name>A0ABP8JC74_9ACTN</name>
<comment type="caution">
    <text evidence="8">The sequence shown here is derived from an EMBL/GenBank/DDBJ whole genome shotgun (WGS) entry which is preliminary data.</text>
</comment>
<dbReference type="InterPro" id="IPR005940">
    <property type="entry name" value="Anthranilate_Pribosyl_Tfrase"/>
</dbReference>
<dbReference type="PANTHER" id="PTHR43285">
    <property type="entry name" value="ANTHRANILATE PHOSPHORIBOSYLTRANSFERASE"/>
    <property type="match status" value="1"/>
</dbReference>
<comment type="function">
    <text evidence="5">Catalyzes the transfer of the phosphoribosyl group of 5-phosphorylribose-1-pyrophosphate (PRPP) to anthranilate to yield N-(5'-phosphoribosyl)-anthranilate (PRA).</text>
</comment>
<dbReference type="InterPro" id="IPR017459">
    <property type="entry name" value="Glycosyl_Trfase_fam3_N_dom"/>
</dbReference>
<protein>
    <recommendedName>
        <fullName evidence="5">Anthranilate phosphoribosyltransferase</fullName>
        <ecNumber evidence="5">2.4.2.18</ecNumber>
    </recommendedName>
</protein>
<feature type="binding site" evidence="5">
    <location>
        <begin position="83"/>
        <end position="84"/>
    </location>
    <ligand>
        <name>5-phospho-alpha-D-ribose 1-diphosphate</name>
        <dbReference type="ChEBI" id="CHEBI:58017"/>
    </ligand>
</feature>
<keyword evidence="5" id="KW-0479">Metal-binding</keyword>
<keyword evidence="4 5" id="KW-0057">Aromatic amino acid biosynthesis</keyword>
<comment type="catalytic activity">
    <reaction evidence="5">
        <text>N-(5-phospho-beta-D-ribosyl)anthranilate + diphosphate = 5-phospho-alpha-D-ribose 1-diphosphate + anthranilate</text>
        <dbReference type="Rhea" id="RHEA:11768"/>
        <dbReference type="ChEBI" id="CHEBI:16567"/>
        <dbReference type="ChEBI" id="CHEBI:18277"/>
        <dbReference type="ChEBI" id="CHEBI:33019"/>
        <dbReference type="ChEBI" id="CHEBI:58017"/>
        <dbReference type="EC" id="2.4.2.18"/>
    </reaction>
</comment>
<dbReference type="Pfam" id="PF02885">
    <property type="entry name" value="Glycos_trans_3N"/>
    <property type="match status" value="1"/>
</dbReference>
<dbReference type="EC" id="2.4.2.18" evidence="5"/>
<keyword evidence="5" id="KW-0028">Amino-acid biosynthesis</keyword>
<keyword evidence="3 5" id="KW-0822">Tryptophan biosynthesis</keyword>
<dbReference type="InterPro" id="IPR035902">
    <property type="entry name" value="Nuc_phospho_transferase"/>
</dbReference>
<comment type="caution">
    <text evidence="5">Lacks conserved residue(s) required for the propagation of feature annotation.</text>
</comment>
<reference evidence="9" key="1">
    <citation type="journal article" date="2019" name="Int. J. Syst. Evol. Microbiol.">
        <title>The Global Catalogue of Microorganisms (GCM) 10K type strain sequencing project: providing services to taxonomists for standard genome sequencing and annotation.</title>
        <authorList>
            <consortium name="The Broad Institute Genomics Platform"/>
            <consortium name="The Broad Institute Genome Sequencing Center for Infectious Disease"/>
            <person name="Wu L."/>
            <person name="Ma J."/>
        </authorList>
    </citation>
    <scope>NUCLEOTIDE SEQUENCE [LARGE SCALE GENOMIC DNA]</scope>
    <source>
        <strain evidence="9">JCM 17688</strain>
    </source>
</reference>
<gene>
    <name evidence="5 8" type="primary">trpD</name>
    <name evidence="8" type="ORF">GCM10023147_14000</name>
</gene>
<feature type="domain" description="Glycosyl transferase family 3" evidence="6">
    <location>
        <begin position="74"/>
        <end position="329"/>
    </location>
</feature>
<keyword evidence="2 5" id="KW-0808">Transferase</keyword>
<comment type="similarity">
    <text evidence="5">Belongs to the anthranilate phosphoribosyltransferase family.</text>
</comment>
<comment type="subunit">
    <text evidence="5">Homodimer.</text>
</comment>
<feature type="binding site" evidence="5">
    <location>
        <begin position="108"/>
        <end position="116"/>
    </location>
    <ligand>
        <name>5-phospho-alpha-D-ribose 1-diphosphate</name>
        <dbReference type="ChEBI" id="CHEBI:58017"/>
    </ligand>
</feature>
<evidence type="ECO:0000313" key="8">
    <source>
        <dbReference type="EMBL" id="GAA4388423.1"/>
    </source>
</evidence>